<gene>
    <name evidence="2" type="ORF">JBS370_LOCUS38977</name>
</gene>
<comment type="caution">
    <text evidence="2">The sequence shown here is derived from an EMBL/GenBank/DDBJ whole genome shotgun (WGS) entry which is preliminary data.</text>
</comment>
<feature type="domain" description="TRPM SLOG" evidence="1">
    <location>
        <begin position="1"/>
        <end position="27"/>
    </location>
</feature>
<reference evidence="2" key="1">
    <citation type="submission" date="2021-02" db="EMBL/GenBank/DDBJ databases">
        <authorList>
            <person name="Nowell W R."/>
        </authorList>
    </citation>
    <scope>NUCLEOTIDE SEQUENCE</scope>
</reference>
<dbReference type="AlphaFoldDB" id="A0A820F3A3"/>
<proteinExistence type="predicted"/>
<dbReference type="InterPro" id="IPR041491">
    <property type="entry name" value="TRPM_SLOG"/>
</dbReference>
<accession>A0A820F3A3</accession>
<organism evidence="2 3">
    <name type="scientific">Rotaria sordida</name>
    <dbReference type="NCBI Taxonomy" id="392033"/>
    <lineage>
        <taxon>Eukaryota</taxon>
        <taxon>Metazoa</taxon>
        <taxon>Spiralia</taxon>
        <taxon>Gnathifera</taxon>
        <taxon>Rotifera</taxon>
        <taxon>Eurotatoria</taxon>
        <taxon>Bdelloidea</taxon>
        <taxon>Philodinida</taxon>
        <taxon>Philodinidae</taxon>
        <taxon>Rotaria</taxon>
    </lineage>
</organism>
<evidence type="ECO:0000259" key="1">
    <source>
        <dbReference type="Pfam" id="PF18139"/>
    </source>
</evidence>
<feature type="non-terminal residue" evidence="2">
    <location>
        <position position="1"/>
    </location>
</feature>
<evidence type="ECO:0000313" key="2">
    <source>
        <dbReference type="EMBL" id="CAF4258257.1"/>
    </source>
</evidence>
<dbReference type="Pfam" id="PF18139">
    <property type="entry name" value="LSDAT_euk"/>
    <property type="match status" value="1"/>
</dbReference>
<dbReference type="Proteomes" id="UP000663836">
    <property type="component" value="Unassembled WGS sequence"/>
</dbReference>
<evidence type="ECO:0000313" key="3">
    <source>
        <dbReference type="Proteomes" id="UP000663836"/>
    </source>
</evidence>
<dbReference type="EMBL" id="CAJOBD010024088">
    <property type="protein sequence ID" value="CAF4258257.1"/>
    <property type="molecule type" value="Genomic_DNA"/>
</dbReference>
<protein>
    <recommendedName>
        <fullName evidence="1">TRPM SLOG domain-containing protein</fullName>
    </recommendedName>
</protein>
<sequence>AWIITGGMNTGIMKLVGEIVQINPNRHRPIHLIVNLIFLRFNYVFFNDHL</sequence>
<name>A0A820F3A3_9BILA</name>